<reference evidence="2" key="1">
    <citation type="journal article" date="2020" name="New Phytol.">
        <title>Comparative genomics reveals dynamic genome evolution in host specialist ectomycorrhizal fungi.</title>
        <authorList>
            <person name="Lofgren L.A."/>
            <person name="Nguyen N.H."/>
            <person name="Vilgalys R."/>
            <person name="Ruytinx J."/>
            <person name="Liao H.L."/>
            <person name="Branco S."/>
            <person name="Kuo A."/>
            <person name="LaButti K."/>
            <person name="Lipzen A."/>
            <person name="Andreopoulos W."/>
            <person name="Pangilinan J."/>
            <person name="Riley R."/>
            <person name="Hundley H."/>
            <person name="Na H."/>
            <person name="Barry K."/>
            <person name="Grigoriev I.V."/>
            <person name="Stajich J.E."/>
            <person name="Kennedy P.G."/>
        </authorList>
    </citation>
    <scope>NUCLEOTIDE SEQUENCE</scope>
    <source>
        <strain evidence="2">FC423</strain>
    </source>
</reference>
<proteinExistence type="predicted"/>
<gene>
    <name evidence="2" type="ORF">F5147DRAFT_723969</name>
</gene>
<protein>
    <recommendedName>
        <fullName evidence="1">CSD1 domain-containing protein</fullName>
    </recommendedName>
</protein>
<dbReference type="GeneID" id="64701267"/>
<name>A0A9P7EUB4_9AGAM</name>
<dbReference type="Gene3D" id="2.40.50.690">
    <property type="match status" value="1"/>
</dbReference>
<dbReference type="Pfam" id="PF17216">
    <property type="entry name" value="Rrp44_CSD1"/>
    <property type="match status" value="1"/>
</dbReference>
<feature type="domain" description="CSD1" evidence="1">
    <location>
        <begin position="5"/>
        <end position="85"/>
    </location>
</feature>
<evidence type="ECO:0000259" key="1">
    <source>
        <dbReference type="Pfam" id="PF17216"/>
    </source>
</evidence>
<dbReference type="AlphaFoldDB" id="A0A9P7EUB4"/>
<dbReference type="InterPro" id="IPR033771">
    <property type="entry name" value="Rrp44_CSD1"/>
</dbReference>
<accession>A0A9P7EUB4</accession>
<dbReference type="InterPro" id="IPR012340">
    <property type="entry name" value="NA-bd_OB-fold"/>
</dbReference>
<keyword evidence="3" id="KW-1185">Reference proteome</keyword>
<evidence type="ECO:0000313" key="3">
    <source>
        <dbReference type="Proteomes" id="UP000823399"/>
    </source>
</evidence>
<dbReference type="EMBL" id="JABBWM010000098">
    <property type="protein sequence ID" value="KAG2091203.1"/>
    <property type="molecule type" value="Genomic_DNA"/>
</dbReference>
<comment type="caution">
    <text evidence="2">The sequence shown here is derived from an EMBL/GenBank/DDBJ whole genome shotgun (WGS) entry which is preliminary data.</text>
</comment>
<dbReference type="Proteomes" id="UP000823399">
    <property type="component" value="Unassembled WGS sequence"/>
</dbReference>
<dbReference type="OrthoDB" id="3245700at2759"/>
<dbReference type="SUPFAM" id="SSF50249">
    <property type="entry name" value="Nucleic acid-binding proteins"/>
    <property type="match status" value="1"/>
</dbReference>
<evidence type="ECO:0000313" key="2">
    <source>
        <dbReference type="EMBL" id="KAG2091203.1"/>
    </source>
</evidence>
<dbReference type="RefSeq" id="XP_041286460.1">
    <property type="nucleotide sequence ID" value="XM_041439008.1"/>
</dbReference>
<organism evidence="2 3">
    <name type="scientific">Suillus discolor</name>
    <dbReference type="NCBI Taxonomy" id="1912936"/>
    <lineage>
        <taxon>Eukaryota</taxon>
        <taxon>Fungi</taxon>
        <taxon>Dikarya</taxon>
        <taxon>Basidiomycota</taxon>
        <taxon>Agaricomycotina</taxon>
        <taxon>Agaricomycetes</taxon>
        <taxon>Agaricomycetidae</taxon>
        <taxon>Boletales</taxon>
        <taxon>Suillineae</taxon>
        <taxon>Suillaceae</taxon>
        <taxon>Suillus</taxon>
    </lineage>
</organism>
<sequence>MSTLVAGVKAGQLHQGHFNITTSWFVTNASAHASADFFQGNVSFPAFTVLLVGRENMNRAVQGDVVVVEVFNEREWKAPTDEVIDHF</sequence>